<organism evidence="3 4">
    <name type="scientific">Gordonia rubripertincta</name>
    <name type="common">Rhodococcus corallinus</name>
    <dbReference type="NCBI Taxonomy" id="36822"/>
    <lineage>
        <taxon>Bacteria</taxon>
        <taxon>Bacillati</taxon>
        <taxon>Actinomycetota</taxon>
        <taxon>Actinomycetes</taxon>
        <taxon>Mycobacteriales</taxon>
        <taxon>Gordoniaceae</taxon>
        <taxon>Gordonia</taxon>
    </lineage>
</organism>
<accession>A0AAW4G719</accession>
<feature type="region of interest" description="Disordered" evidence="1">
    <location>
        <begin position="22"/>
        <end position="42"/>
    </location>
</feature>
<name>A0AAW4G719_GORRU</name>
<proteinExistence type="predicted"/>
<evidence type="ECO:0000313" key="4">
    <source>
        <dbReference type="Proteomes" id="UP001195196"/>
    </source>
</evidence>
<protein>
    <submittedName>
        <fullName evidence="3">DUF3558 domain-containing protein</fullName>
    </submittedName>
</protein>
<dbReference type="InterPro" id="IPR024520">
    <property type="entry name" value="DUF3558"/>
</dbReference>
<dbReference type="AlphaFoldDB" id="A0AAW4G719"/>
<sequence>MWALAVAILGYALVGCSVAGSPEAAPSTSNTVPTEPEVRQTDDEGKALPFVTPFPNRWNANNDGTSYEPCTEVGDGDLQRSGLIPGSVTDVAKSDFQTARGCRWTFRDDGRSSLSQSIGNLWRPEQGVLGYKHENSETMRWYPDVVLDGRTVVVGSLSPIECTATVQSGKAIVGTTVIRLGENKPAAEEICETALGFLRSTLARIPN</sequence>
<gene>
    <name evidence="3" type="ORF">JTZ10_14700</name>
</gene>
<feature type="signal peptide" evidence="2">
    <location>
        <begin position="1"/>
        <end position="19"/>
    </location>
</feature>
<evidence type="ECO:0000256" key="2">
    <source>
        <dbReference type="SAM" id="SignalP"/>
    </source>
</evidence>
<comment type="caution">
    <text evidence="3">The sequence shown here is derived from an EMBL/GenBank/DDBJ whole genome shotgun (WGS) entry which is preliminary data.</text>
</comment>
<keyword evidence="2" id="KW-0732">Signal</keyword>
<dbReference type="Pfam" id="PF12079">
    <property type="entry name" value="DUF3558"/>
    <property type="match status" value="1"/>
</dbReference>
<dbReference type="Proteomes" id="UP001195196">
    <property type="component" value="Unassembled WGS sequence"/>
</dbReference>
<evidence type="ECO:0000256" key="1">
    <source>
        <dbReference type="SAM" id="MobiDB-lite"/>
    </source>
</evidence>
<evidence type="ECO:0000313" key="3">
    <source>
        <dbReference type="EMBL" id="MBM7279004.1"/>
    </source>
</evidence>
<reference evidence="3" key="1">
    <citation type="submission" date="2021-02" db="EMBL/GenBank/DDBJ databases">
        <title>Taxonomy, biology and ecology of Rhodococcus bacteria occurring in California pistachio and other woody hosts as revealed by genome sequence analyses.</title>
        <authorList>
            <person name="Riely B."/>
            <person name="Gai Y."/>
        </authorList>
    </citation>
    <scope>NUCLEOTIDE SEQUENCE</scope>
    <source>
        <strain evidence="3">BP-295</strain>
    </source>
</reference>
<dbReference type="EMBL" id="JAFFGU010000006">
    <property type="protein sequence ID" value="MBM7279004.1"/>
    <property type="molecule type" value="Genomic_DNA"/>
</dbReference>
<feature type="chain" id="PRO_5043778163" evidence="2">
    <location>
        <begin position="20"/>
        <end position="207"/>
    </location>
</feature>